<evidence type="ECO:0000256" key="1">
    <source>
        <dbReference type="RuleBase" id="RU341113"/>
    </source>
</evidence>
<comment type="catalytic activity">
    <reaction evidence="1">
        <text>an L-aminoacyl-L-amino acid + H2O = 2 an L-alpha-amino acid</text>
        <dbReference type="Rhea" id="RHEA:48940"/>
        <dbReference type="ChEBI" id="CHEBI:15377"/>
        <dbReference type="ChEBI" id="CHEBI:59869"/>
        <dbReference type="ChEBI" id="CHEBI:77460"/>
        <dbReference type="EC" id="3.4.13.19"/>
    </reaction>
</comment>
<reference evidence="2 3" key="1">
    <citation type="submission" date="2020-11" db="EMBL/GenBank/DDBJ databases">
        <authorList>
            <person name="Wallbank WR R."/>
            <person name="Pardo Diaz C."/>
            <person name="Kozak K."/>
            <person name="Martin S."/>
            <person name="Jiggins C."/>
            <person name="Moest M."/>
            <person name="Warren A I."/>
            <person name="Generalovic N T."/>
            <person name="Byers J.R.P. K."/>
            <person name="Montejo-Kovacevich G."/>
            <person name="Yen C E."/>
        </authorList>
    </citation>
    <scope>NUCLEOTIDE SEQUENCE [LARGE SCALE GENOMIC DNA]</scope>
</reference>
<gene>
    <name evidence="2" type="ORF">HERILL_LOCUS3100</name>
</gene>
<dbReference type="OrthoDB" id="445695at2759"/>
<accession>A0A7R8UFS9</accession>
<keyword evidence="1" id="KW-0325">Glycoprotein</keyword>
<keyword evidence="1" id="KW-0645">Protease</keyword>
<dbReference type="GO" id="GO:0070573">
    <property type="term" value="F:metallodipeptidase activity"/>
    <property type="evidence" value="ECO:0007669"/>
    <property type="project" value="InterPro"/>
</dbReference>
<dbReference type="PROSITE" id="PS51365">
    <property type="entry name" value="RENAL_DIPEPTIDASE_2"/>
    <property type="match status" value="1"/>
</dbReference>
<dbReference type="Pfam" id="PF01244">
    <property type="entry name" value="Peptidase_M19"/>
    <property type="match status" value="1"/>
</dbReference>
<comment type="subcellular location">
    <subcellularLocation>
        <location evidence="1">Membrane</location>
        <topology evidence="1">Lipid-anchor</topology>
        <topology evidence="1">GPI-anchor</topology>
    </subcellularLocation>
</comment>
<keyword evidence="1" id="KW-0449">Lipoprotein</keyword>
<proteinExistence type="inferred from homology"/>
<evidence type="ECO:0000313" key="3">
    <source>
        <dbReference type="Proteomes" id="UP000594454"/>
    </source>
</evidence>
<keyword evidence="1" id="KW-1015">Disulfide bond</keyword>
<dbReference type="AlphaFoldDB" id="A0A7R8UFS9"/>
<dbReference type="EC" id="3.4.13.19" evidence="1"/>
<organism evidence="2 3">
    <name type="scientific">Hermetia illucens</name>
    <name type="common">Black soldier fly</name>
    <dbReference type="NCBI Taxonomy" id="343691"/>
    <lineage>
        <taxon>Eukaryota</taxon>
        <taxon>Metazoa</taxon>
        <taxon>Ecdysozoa</taxon>
        <taxon>Arthropoda</taxon>
        <taxon>Hexapoda</taxon>
        <taxon>Insecta</taxon>
        <taxon>Pterygota</taxon>
        <taxon>Neoptera</taxon>
        <taxon>Endopterygota</taxon>
        <taxon>Diptera</taxon>
        <taxon>Brachycera</taxon>
        <taxon>Stratiomyomorpha</taxon>
        <taxon>Stratiomyidae</taxon>
        <taxon>Hermetiinae</taxon>
        <taxon>Hermetia</taxon>
    </lineage>
</organism>
<evidence type="ECO:0000313" key="2">
    <source>
        <dbReference type="EMBL" id="CAD7079913.1"/>
    </source>
</evidence>
<keyword evidence="1" id="KW-0336">GPI-anchor</keyword>
<comment type="similarity">
    <text evidence="1">Belongs to the metallo-dependent hydrolases superfamily. Peptidase M19 family.</text>
</comment>
<protein>
    <recommendedName>
        <fullName evidence="1">Dipeptidase</fullName>
        <ecNumber evidence="1">3.4.13.19</ecNumber>
    </recommendedName>
</protein>
<dbReference type="SUPFAM" id="SSF51556">
    <property type="entry name" value="Metallo-dependent hydrolases"/>
    <property type="match status" value="1"/>
</dbReference>
<dbReference type="EMBL" id="LR899009">
    <property type="protein sequence ID" value="CAD7079913.1"/>
    <property type="molecule type" value="Genomic_DNA"/>
</dbReference>
<keyword evidence="1" id="KW-0378">Hydrolase</keyword>
<dbReference type="PANTHER" id="PTHR10443:SF47">
    <property type="entry name" value="DIPEPTIDASE"/>
    <property type="match status" value="1"/>
</dbReference>
<sequence length="230" mass="25324">MEPSLTLDVFDEVLNVIVKNGLGTCQNIKDFPCHTNHRALHQTIIREMNRLGMIVDLSHVSTGTMRDALATSEAPVIFSHSSAYELCNSSRNVQDDILQSVAKNGGLVMVNFYSKFLSCSENSTVQDAVAHINHIKQVAGIDHVGLGAGFDGINFTPKGLEDVSSYPTLFAELLGDGWSIEDLTKLAGQNFLRVMSEVEKVRDTKKLAGVRPYEDQPNFRTEDPYNCTSS</sequence>
<keyword evidence="1" id="KW-0862">Zinc</keyword>
<keyword evidence="1" id="KW-0472">Membrane</keyword>
<dbReference type="InterPro" id="IPR032466">
    <property type="entry name" value="Metal_Hydrolase"/>
</dbReference>
<keyword evidence="1" id="KW-0224">Dipeptidase</keyword>
<dbReference type="InterPro" id="IPR008257">
    <property type="entry name" value="Pept_M19"/>
</dbReference>
<dbReference type="GO" id="GO:0046872">
    <property type="term" value="F:metal ion binding"/>
    <property type="evidence" value="ECO:0007669"/>
    <property type="project" value="UniProtKB-UniRule"/>
</dbReference>
<comment type="cofactor">
    <cofactor evidence="1">
        <name>Zn(2+)</name>
        <dbReference type="ChEBI" id="CHEBI:29105"/>
    </cofactor>
</comment>
<dbReference type="InParanoid" id="A0A7R8UFS9"/>
<dbReference type="PANTHER" id="PTHR10443">
    <property type="entry name" value="MICROSOMAL DIPEPTIDASE"/>
    <property type="match status" value="1"/>
</dbReference>
<dbReference type="GO" id="GO:0006508">
    <property type="term" value="P:proteolysis"/>
    <property type="evidence" value="ECO:0007669"/>
    <property type="project" value="UniProtKB-KW"/>
</dbReference>
<keyword evidence="3" id="KW-1185">Reference proteome</keyword>
<keyword evidence="1" id="KW-0482">Metalloprotease</keyword>
<name>A0A7R8UFS9_HERIL</name>
<comment type="subunit">
    <text evidence="1">Homodimer; disulfide-linked.</text>
</comment>
<dbReference type="GO" id="GO:0098552">
    <property type="term" value="C:side of membrane"/>
    <property type="evidence" value="ECO:0007669"/>
    <property type="project" value="UniProtKB-KW"/>
</dbReference>
<dbReference type="Gene3D" id="3.20.20.140">
    <property type="entry name" value="Metal-dependent hydrolases"/>
    <property type="match status" value="1"/>
</dbReference>
<keyword evidence="1" id="KW-0479">Metal-binding</keyword>
<dbReference type="Proteomes" id="UP000594454">
    <property type="component" value="Chromosome 1"/>
</dbReference>